<keyword evidence="2" id="KW-1185">Reference proteome</keyword>
<dbReference type="EMBL" id="JASPKZ010009365">
    <property type="protein sequence ID" value="KAJ9577325.1"/>
    <property type="molecule type" value="Genomic_DNA"/>
</dbReference>
<protein>
    <submittedName>
        <fullName evidence="1">Uncharacterized protein</fullName>
    </submittedName>
</protein>
<reference evidence="1" key="2">
    <citation type="submission" date="2023-05" db="EMBL/GenBank/DDBJ databases">
        <authorList>
            <person name="Fouks B."/>
        </authorList>
    </citation>
    <scope>NUCLEOTIDE SEQUENCE</scope>
    <source>
        <strain evidence="1">Stay&amp;Tobe</strain>
        <tissue evidence="1">Testes</tissue>
    </source>
</reference>
<organism evidence="1 2">
    <name type="scientific">Diploptera punctata</name>
    <name type="common">Pacific beetle cockroach</name>
    <dbReference type="NCBI Taxonomy" id="6984"/>
    <lineage>
        <taxon>Eukaryota</taxon>
        <taxon>Metazoa</taxon>
        <taxon>Ecdysozoa</taxon>
        <taxon>Arthropoda</taxon>
        <taxon>Hexapoda</taxon>
        <taxon>Insecta</taxon>
        <taxon>Pterygota</taxon>
        <taxon>Neoptera</taxon>
        <taxon>Polyneoptera</taxon>
        <taxon>Dictyoptera</taxon>
        <taxon>Blattodea</taxon>
        <taxon>Blaberoidea</taxon>
        <taxon>Blaberidae</taxon>
        <taxon>Diplopterinae</taxon>
        <taxon>Diploptera</taxon>
    </lineage>
</organism>
<gene>
    <name evidence="1" type="ORF">L9F63_006069</name>
</gene>
<sequence>SRARCDLPRRKSPLCVKLKENMLGQKEGLGQAIAQIPQNLMCSGYTTSSCKGTNRSKTCTSIEGYLKMPGEAWSQHSDSAASMFPLAPGWEEDFQDLSPYCRERLQNMSSSKEEGIKTLKYVQDDELNTPEICIQKFDYPTQGNVSFRHDTSPTSLSEDGMWDIPSLNLTRQSSINTKTQNIVTSSEMVDNSKSDEKCSQTNKELENSHIKSDMGTFSDEIVPIVGYEEEIISNDESVSCDMETQSILIYDKETNCMQYIQSVNDVIIPDMEDTIMDVDTEANLEKIDSLVDKTILAQEDTTDLFEIIHEDSNVMIPIKTEMDNSLSSDLVSGYENQQLNNVAISNMFQQQPIGNSQVKMEKEVFQEKTKFVTRQKTAKTTTRNETVQLPVQNVEKSKNSLNLNLAAIFEPDLISTPVILESLLDEDSFGNLLKFVEPDLNKEPASATSTVDFSEVSTASCSEVNNIPAQNVMKAIQPVIIKKSANGELIVANKQAGKQIKIEDSKRSE</sequence>
<proteinExistence type="predicted"/>
<accession>A0AAD7ZAW6</accession>
<name>A0AAD7ZAW6_DIPPU</name>
<dbReference type="AlphaFoldDB" id="A0AAD7ZAW6"/>
<evidence type="ECO:0000313" key="2">
    <source>
        <dbReference type="Proteomes" id="UP001233999"/>
    </source>
</evidence>
<dbReference type="Proteomes" id="UP001233999">
    <property type="component" value="Unassembled WGS sequence"/>
</dbReference>
<feature type="non-terminal residue" evidence="1">
    <location>
        <position position="509"/>
    </location>
</feature>
<reference evidence="1" key="1">
    <citation type="journal article" date="2023" name="IScience">
        <title>Live-bearing cockroach genome reveals convergent evolutionary mechanisms linked to viviparity in insects and beyond.</title>
        <authorList>
            <person name="Fouks B."/>
            <person name="Harrison M.C."/>
            <person name="Mikhailova A.A."/>
            <person name="Marchal E."/>
            <person name="English S."/>
            <person name="Carruthers M."/>
            <person name="Jennings E.C."/>
            <person name="Chiamaka E.L."/>
            <person name="Frigard R.A."/>
            <person name="Pippel M."/>
            <person name="Attardo G.M."/>
            <person name="Benoit J.B."/>
            <person name="Bornberg-Bauer E."/>
            <person name="Tobe S.S."/>
        </authorList>
    </citation>
    <scope>NUCLEOTIDE SEQUENCE</scope>
    <source>
        <strain evidence="1">Stay&amp;Tobe</strain>
    </source>
</reference>
<evidence type="ECO:0000313" key="1">
    <source>
        <dbReference type="EMBL" id="KAJ9577325.1"/>
    </source>
</evidence>
<comment type="caution">
    <text evidence="1">The sequence shown here is derived from an EMBL/GenBank/DDBJ whole genome shotgun (WGS) entry which is preliminary data.</text>
</comment>
<feature type="non-terminal residue" evidence="1">
    <location>
        <position position="1"/>
    </location>
</feature>